<gene>
    <name evidence="2" type="ORF">ACFQFQ_10430</name>
</gene>
<comment type="caution">
    <text evidence="2">The sequence shown here is derived from an EMBL/GenBank/DDBJ whole genome shotgun (WGS) entry which is preliminary data.</text>
</comment>
<organism evidence="2 3">
    <name type="scientific">Sulfitobacter porphyrae</name>
    <dbReference type="NCBI Taxonomy" id="1246864"/>
    <lineage>
        <taxon>Bacteria</taxon>
        <taxon>Pseudomonadati</taxon>
        <taxon>Pseudomonadota</taxon>
        <taxon>Alphaproteobacteria</taxon>
        <taxon>Rhodobacterales</taxon>
        <taxon>Roseobacteraceae</taxon>
        <taxon>Sulfitobacter</taxon>
    </lineage>
</organism>
<dbReference type="InterPro" id="IPR018762">
    <property type="entry name" value="ChpT_C"/>
</dbReference>
<sequence>MSDTHFDLVALIGSRICHDLISPIGAINNGLELLQMAGSATSGPEMSLIGESVGNASARIRYFRVCFGVAGDQLMGPSEITSILRDLYGATRLSVEWQPDQAQARAAVQLAFLAILCLESALPYGGHVTVAQDQGNWTLTALADKLKVDPALWSLLAPGNARNSLQPAHVQFALLPLIAADAGRQVAHQVTDTRLTISF</sequence>
<dbReference type="Gene3D" id="3.30.565.10">
    <property type="entry name" value="Histidine kinase-like ATPase, C-terminal domain"/>
    <property type="match status" value="1"/>
</dbReference>
<dbReference type="InterPro" id="IPR036890">
    <property type="entry name" value="HATPase_C_sf"/>
</dbReference>
<accession>A0ABW2B294</accession>
<dbReference type="EMBL" id="JBHSWG010000001">
    <property type="protein sequence ID" value="MFC6759814.1"/>
    <property type="molecule type" value="Genomic_DNA"/>
</dbReference>
<dbReference type="Pfam" id="PF10090">
    <property type="entry name" value="HPTransfase"/>
    <property type="match status" value="1"/>
</dbReference>
<evidence type="ECO:0000313" key="2">
    <source>
        <dbReference type="EMBL" id="MFC6759814.1"/>
    </source>
</evidence>
<feature type="domain" description="Histidine phosphotransferase ChpT C-terminal" evidence="1">
    <location>
        <begin position="78"/>
        <end position="193"/>
    </location>
</feature>
<protein>
    <submittedName>
        <fullName evidence="2">Histidine phosphotransferase family protein</fullName>
    </submittedName>
</protein>
<name>A0ABW2B294_9RHOB</name>
<evidence type="ECO:0000259" key="1">
    <source>
        <dbReference type="Pfam" id="PF10090"/>
    </source>
</evidence>
<reference evidence="3" key="1">
    <citation type="journal article" date="2019" name="Int. J. Syst. Evol. Microbiol.">
        <title>The Global Catalogue of Microorganisms (GCM) 10K type strain sequencing project: providing services to taxonomists for standard genome sequencing and annotation.</title>
        <authorList>
            <consortium name="The Broad Institute Genomics Platform"/>
            <consortium name="The Broad Institute Genome Sequencing Center for Infectious Disease"/>
            <person name="Wu L."/>
            <person name="Ma J."/>
        </authorList>
    </citation>
    <scope>NUCLEOTIDE SEQUENCE [LARGE SCALE GENOMIC DNA]</scope>
    <source>
        <strain evidence="3">CCUG 66188</strain>
    </source>
</reference>
<proteinExistence type="predicted"/>
<evidence type="ECO:0000313" key="3">
    <source>
        <dbReference type="Proteomes" id="UP001596353"/>
    </source>
</evidence>
<dbReference type="Gene3D" id="1.10.287.130">
    <property type="match status" value="1"/>
</dbReference>
<keyword evidence="3" id="KW-1185">Reference proteome</keyword>
<dbReference type="Proteomes" id="UP001596353">
    <property type="component" value="Unassembled WGS sequence"/>
</dbReference>